<evidence type="ECO:0000313" key="6">
    <source>
        <dbReference type="EMBL" id="MFB9777933.1"/>
    </source>
</evidence>
<proteinExistence type="predicted"/>
<dbReference type="InterPro" id="IPR003439">
    <property type="entry name" value="ABC_transporter-like_ATP-bd"/>
</dbReference>
<dbReference type="EMBL" id="JBHMAU010000132">
    <property type="protein sequence ID" value="MFB9777933.1"/>
    <property type="molecule type" value="Genomic_DNA"/>
</dbReference>
<comment type="caution">
    <text evidence="6">The sequence shown here is derived from an EMBL/GenBank/DDBJ whole genome shotgun (WGS) entry which is preliminary data.</text>
</comment>
<dbReference type="Pfam" id="PF00005">
    <property type="entry name" value="ABC_tran"/>
    <property type="match status" value="1"/>
</dbReference>
<dbReference type="PANTHER" id="PTHR42794:SF1">
    <property type="entry name" value="HEMIN IMPORT ATP-BINDING PROTEIN HMUV"/>
    <property type="match status" value="1"/>
</dbReference>
<dbReference type="InterPro" id="IPR003593">
    <property type="entry name" value="AAA+_ATPase"/>
</dbReference>
<dbReference type="InterPro" id="IPR027417">
    <property type="entry name" value="P-loop_NTPase"/>
</dbReference>
<accession>A0ABV5X715</accession>
<dbReference type="Proteomes" id="UP001589707">
    <property type="component" value="Unassembled WGS sequence"/>
</dbReference>
<dbReference type="SMART" id="SM00382">
    <property type="entry name" value="AAA"/>
    <property type="match status" value="1"/>
</dbReference>
<dbReference type="PROSITE" id="PS50893">
    <property type="entry name" value="ABC_TRANSPORTER_2"/>
    <property type="match status" value="1"/>
</dbReference>
<evidence type="ECO:0000256" key="2">
    <source>
        <dbReference type="ARBA" id="ARBA00022741"/>
    </source>
</evidence>
<evidence type="ECO:0000256" key="3">
    <source>
        <dbReference type="ARBA" id="ARBA00022840"/>
    </source>
</evidence>
<protein>
    <submittedName>
        <fullName evidence="6">Heme ABC transporter ATP-binding protein</fullName>
    </submittedName>
</protein>
<dbReference type="SUPFAM" id="SSF52540">
    <property type="entry name" value="P-loop containing nucleoside triphosphate hydrolases"/>
    <property type="match status" value="1"/>
</dbReference>
<feature type="domain" description="ABC transporter" evidence="5">
    <location>
        <begin position="5"/>
        <end position="236"/>
    </location>
</feature>
<gene>
    <name evidence="6" type="ORF">ACFFN1_16270</name>
</gene>
<evidence type="ECO:0000259" key="5">
    <source>
        <dbReference type="PROSITE" id="PS50893"/>
    </source>
</evidence>
<dbReference type="CDD" id="cd03214">
    <property type="entry name" value="ABC_Iron-Siderophores_B12_Hemin"/>
    <property type="match status" value="1"/>
</dbReference>
<keyword evidence="1" id="KW-0813">Transport</keyword>
<keyword evidence="4" id="KW-1278">Translocase</keyword>
<keyword evidence="7" id="KW-1185">Reference proteome</keyword>
<dbReference type="GO" id="GO:0005524">
    <property type="term" value="F:ATP binding"/>
    <property type="evidence" value="ECO:0007669"/>
    <property type="project" value="UniProtKB-KW"/>
</dbReference>
<sequence>MSPALAAENVSVTLGRNEILRSVSLSAEAGQVISLVGPNGAGKSTLFGVLSGDHAPTSGQALIDGRPLGDFSLKELARTRAVLPQDHLVRFSYSVEEIVGLARLSHQTSPEEDEQIVSQAISDVELAGMRRRDVQTLSGGEMGRAAFARVLAQTTPIVLLDEPTAALDLRHQESLLTRVRQLREHGACVITVLHDLNLAAAYSDRVIVLADGQIRADGTPAEVFSAELISEVYRQRVLVTEHPTRGCPLVLATD</sequence>
<dbReference type="NCBIfam" id="NF010068">
    <property type="entry name" value="PRK13548.1"/>
    <property type="match status" value="1"/>
</dbReference>
<keyword evidence="3 6" id="KW-0067">ATP-binding</keyword>
<evidence type="ECO:0000256" key="4">
    <source>
        <dbReference type="ARBA" id="ARBA00022967"/>
    </source>
</evidence>
<dbReference type="RefSeq" id="WP_376841943.1">
    <property type="nucleotide sequence ID" value="NZ_JBHMAU010000132.1"/>
</dbReference>
<reference evidence="6 7" key="1">
    <citation type="submission" date="2024-09" db="EMBL/GenBank/DDBJ databases">
        <authorList>
            <person name="Sun Q."/>
            <person name="Mori K."/>
        </authorList>
    </citation>
    <scope>NUCLEOTIDE SEQUENCE [LARGE SCALE GENOMIC DNA]</scope>
    <source>
        <strain evidence="6 7">JCM 11683</strain>
    </source>
</reference>
<dbReference type="Gene3D" id="3.40.50.300">
    <property type="entry name" value="P-loop containing nucleotide triphosphate hydrolases"/>
    <property type="match status" value="1"/>
</dbReference>
<dbReference type="PANTHER" id="PTHR42794">
    <property type="entry name" value="HEMIN IMPORT ATP-BINDING PROTEIN HMUV"/>
    <property type="match status" value="1"/>
</dbReference>
<evidence type="ECO:0000256" key="1">
    <source>
        <dbReference type="ARBA" id="ARBA00022448"/>
    </source>
</evidence>
<name>A0ABV5X715_9MICO</name>
<organism evidence="6 7">
    <name type="scientific">Brevibacterium otitidis</name>
    <dbReference type="NCBI Taxonomy" id="53364"/>
    <lineage>
        <taxon>Bacteria</taxon>
        <taxon>Bacillati</taxon>
        <taxon>Actinomycetota</taxon>
        <taxon>Actinomycetes</taxon>
        <taxon>Micrococcales</taxon>
        <taxon>Brevibacteriaceae</taxon>
        <taxon>Brevibacterium</taxon>
    </lineage>
</organism>
<evidence type="ECO:0000313" key="7">
    <source>
        <dbReference type="Proteomes" id="UP001589707"/>
    </source>
</evidence>
<keyword evidence="2" id="KW-0547">Nucleotide-binding</keyword>